<evidence type="ECO:0000256" key="8">
    <source>
        <dbReference type="SAM" id="Phobius"/>
    </source>
</evidence>
<evidence type="ECO:0000256" key="6">
    <source>
        <dbReference type="ARBA" id="ARBA00022989"/>
    </source>
</evidence>
<dbReference type="FunFam" id="1.10.3470.10:FF:000001">
    <property type="entry name" value="Vitamin B12 ABC transporter permease BtuC"/>
    <property type="match status" value="1"/>
</dbReference>
<evidence type="ECO:0000313" key="10">
    <source>
        <dbReference type="Proteomes" id="UP000281112"/>
    </source>
</evidence>
<dbReference type="Gene3D" id="1.10.3470.10">
    <property type="entry name" value="ABC transporter involved in vitamin B12 uptake, BtuC"/>
    <property type="match status" value="1"/>
</dbReference>
<dbReference type="InterPro" id="IPR037294">
    <property type="entry name" value="ABC_BtuC-like"/>
</dbReference>
<feature type="transmembrane region" description="Helical" evidence="8">
    <location>
        <begin position="140"/>
        <end position="161"/>
    </location>
</feature>
<keyword evidence="7 8" id="KW-0472">Membrane</keyword>
<keyword evidence="3" id="KW-0813">Transport</keyword>
<dbReference type="PANTHER" id="PTHR30472">
    <property type="entry name" value="FERRIC ENTEROBACTIN TRANSPORT SYSTEM PERMEASE PROTEIN"/>
    <property type="match status" value="1"/>
</dbReference>
<evidence type="ECO:0000256" key="1">
    <source>
        <dbReference type="ARBA" id="ARBA00004651"/>
    </source>
</evidence>
<proteinExistence type="inferred from homology"/>
<dbReference type="InterPro" id="IPR000522">
    <property type="entry name" value="ABC_transptr_permease_BtuC"/>
</dbReference>
<evidence type="ECO:0000313" key="9">
    <source>
        <dbReference type="EMBL" id="RQW64830.1"/>
    </source>
</evidence>
<dbReference type="GO" id="GO:0033214">
    <property type="term" value="P:siderophore-iron import into cell"/>
    <property type="evidence" value="ECO:0007669"/>
    <property type="project" value="TreeGrafter"/>
</dbReference>
<dbReference type="EMBL" id="RJVQ01000001">
    <property type="protein sequence ID" value="RQW64830.1"/>
    <property type="molecule type" value="Genomic_DNA"/>
</dbReference>
<dbReference type="GO" id="GO:0005886">
    <property type="term" value="C:plasma membrane"/>
    <property type="evidence" value="ECO:0007669"/>
    <property type="project" value="UniProtKB-SubCell"/>
</dbReference>
<dbReference type="PANTHER" id="PTHR30472:SF37">
    <property type="entry name" value="FE(3+) DICITRATE TRANSPORT SYSTEM PERMEASE PROTEIN FECD-RELATED"/>
    <property type="match status" value="1"/>
</dbReference>
<feature type="transmembrane region" description="Helical" evidence="8">
    <location>
        <begin position="86"/>
        <end position="103"/>
    </location>
</feature>
<dbReference type="GO" id="GO:0022857">
    <property type="term" value="F:transmembrane transporter activity"/>
    <property type="evidence" value="ECO:0007669"/>
    <property type="project" value="InterPro"/>
</dbReference>
<dbReference type="RefSeq" id="WP_124935480.1">
    <property type="nucleotide sequence ID" value="NZ_RJVQ01000001.1"/>
</dbReference>
<dbReference type="NCBIfam" id="NF007299">
    <property type="entry name" value="PRK09777.1"/>
    <property type="match status" value="1"/>
</dbReference>
<dbReference type="AlphaFoldDB" id="A0A3N9TKN7"/>
<sequence length="319" mass="34437">MNPTYKIGSLFILIVVIAISSLMLGAVDLSLAQVWQGLFVGSESYFTIHEYRLPRLILAIVVGASLAGAGTLVQGVVRNPLASPDILGISHGAGLAAVLWMVFVPGLSVFWLPLIALIGGLFSAILLLMLCRKMTQPIRLALSGVALSAFFGCAIDFVLLTQPMEVNNALLWLTGSLWGRTWSQLWMLTPWLILVPFALWRCHALNLLVLGEEKANTLGIKVNRTRLSVLCIAIGWTSACVAVVGPLSFLGLVSPHLARQIIGGRHQRLLPVSMLVGALLLLVADLCARIIHPPLELPAGILTAMLGAPYFLYLLVRLK</sequence>
<keyword evidence="10" id="KW-1185">Reference proteome</keyword>
<keyword evidence="4" id="KW-1003">Cell membrane</keyword>
<dbReference type="OrthoDB" id="9055647at2"/>
<comment type="subcellular location">
    <subcellularLocation>
        <location evidence="1">Cell membrane</location>
        <topology evidence="1">Multi-pass membrane protein</topology>
    </subcellularLocation>
</comment>
<dbReference type="SUPFAM" id="SSF81345">
    <property type="entry name" value="ABC transporter involved in vitamin B12 uptake, BtuC"/>
    <property type="match status" value="1"/>
</dbReference>
<organism evidence="9 10">
    <name type="scientific">Vibrio viridaestus</name>
    <dbReference type="NCBI Taxonomy" id="2487322"/>
    <lineage>
        <taxon>Bacteria</taxon>
        <taxon>Pseudomonadati</taxon>
        <taxon>Pseudomonadota</taxon>
        <taxon>Gammaproteobacteria</taxon>
        <taxon>Vibrionales</taxon>
        <taxon>Vibrionaceae</taxon>
        <taxon>Vibrio</taxon>
    </lineage>
</organism>
<feature type="transmembrane region" description="Helical" evidence="8">
    <location>
        <begin position="56"/>
        <end position="77"/>
    </location>
</feature>
<feature type="transmembrane region" description="Helical" evidence="8">
    <location>
        <begin position="269"/>
        <end position="288"/>
    </location>
</feature>
<evidence type="ECO:0000256" key="5">
    <source>
        <dbReference type="ARBA" id="ARBA00022692"/>
    </source>
</evidence>
<feature type="transmembrane region" description="Helical" evidence="8">
    <location>
        <begin position="227"/>
        <end position="249"/>
    </location>
</feature>
<accession>A0A3N9TKN7</accession>
<feature type="transmembrane region" description="Helical" evidence="8">
    <location>
        <begin position="109"/>
        <end position="128"/>
    </location>
</feature>
<evidence type="ECO:0000256" key="4">
    <source>
        <dbReference type="ARBA" id="ARBA00022475"/>
    </source>
</evidence>
<evidence type="ECO:0000256" key="2">
    <source>
        <dbReference type="ARBA" id="ARBA00007935"/>
    </source>
</evidence>
<keyword evidence="6 8" id="KW-1133">Transmembrane helix</keyword>
<evidence type="ECO:0000256" key="7">
    <source>
        <dbReference type="ARBA" id="ARBA00023136"/>
    </source>
</evidence>
<evidence type="ECO:0000256" key="3">
    <source>
        <dbReference type="ARBA" id="ARBA00022448"/>
    </source>
</evidence>
<feature type="transmembrane region" description="Helical" evidence="8">
    <location>
        <begin position="181"/>
        <end position="200"/>
    </location>
</feature>
<comment type="similarity">
    <text evidence="2">Belongs to the binding-protein-dependent transport system permease family. FecCD subfamily.</text>
</comment>
<comment type="caution">
    <text evidence="9">The sequence shown here is derived from an EMBL/GenBank/DDBJ whole genome shotgun (WGS) entry which is preliminary data.</text>
</comment>
<dbReference type="Proteomes" id="UP000281112">
    <property type="component" value="Unassembled WGS sequence"/>
</dbReference>
<feature type="transmembrane region" description="Helical" evidence="8">
    <location>
        <begin position="295"/>
        <end position="316"/>
    </location>
</feature>
<dbReference type="CDD" id="cd06550">
    <property type="entry name" value="TM_ABC_iron-siderophores_like"/>
    <property type="match status" value="1"/>
</dbReference>
<dbReference type="Pfam" id="PF01032">
    <property type="entry name" value="FecCD"/>
    <property type="match status" value="1"/>
</dbReference>
<gene>
    <name evidence="9" type="primary">fecD</name>
    <name evidence="9" type="ORF">EES38_01965</name>
</gene>
<reference evidence="9 10" key="1">
    <citation type="submission" date="2018-11" db="EMBL/GenBank/DDBJ databases">
        <title>Vibrio LJC006 sp. nov., isolated from seawater during the bloom of the enteromorpha.</title>
        <authorList>
            <person name="Liang J."/>
        </authorList>
    </citation>
    <scope>NUCLEOTIDE SEQUENCE [LARGE SCALE GENOMIC DNA]</scope>
    <source>
        <strain evidence="9 10">LJC006</strain>
    </source>
</reference>
<protein>
    <submittedName>
        <fullName evidence="9">Iron-dicitrate ABC transporter permease FecD</fullName>
    </submittedName>
</protein>
<keyword evidence="5 8" id="KW-0812">Transmembrane</keyword>
<name>A0A3N9TKN7_9VIBR</name>